<reference evidence="1" key="1">
    <citation type="submission" date="2006-10" db="EMBL/GenBank/DDBJ databases">
        <authorList>
            <person name="Amadeo P."/>
            <person name="Zhao Q."/>
            <person name="Wortman J."/>
            <person name="Fraser-Liggett C."/>
            <person name="Carlton J."/>
        </authorList>
    </citation>
    <scope>NUCLEOTIDE SEQUENCE</scope>
    <source>
        <strain evidence="1">G3</strain>
    </source>
</reference>
<dbReference type="VEuPathDB" id="TrichDB:TVAGG3_0944710"/>
<evidence type="ECO:0000313" key="1">
    <source>
        <dbReference type="EMBL" id="EAY09213.1"/>
    </source>
</evidence>
<dbReference type="VEuPathDB" id="TrichDB:TVAG_309020"/>
<accession>A2EDP8</accession>
<proteinExistence type="predicted"/>
<dbReference type="RefSeq" id="XP_001321436.1">
    <property type="nucleotide sequence ID" value="XM_001321401.1"/>
</dbReference>
<name>A2EDP8_TRIV3</name>
<dbReference type="SMR" id="A2EDP8"/>
<dbReference type="AlphaFoldDB" id="A2EDP8"/>
<protein>
    <submittedName>
        <fullName evidence="1">Uncharacterized protein</fullName>
    </submittedName>
</protein>
<reference evidence="1" key="2">
    <citation type="journal article" date="2007" name="Science">
        <title>Draft genome sequence of the sexually transmitted pathogen Trichomonas vaginalis.</title>
        <authorList>
            <person name="Carlton J.M."/>
            <person name="Hirt R.P."/>
            <person name="Silva J.C."/>
            <person name="Delcher A.L."/>
            <person name="Schatz M."/>
            <person name="Zhao Q."/>
            <person name="Wortman J.R."/>
            <person name="Bidwell S.L."/>
            <person name="Alsmark U.C.M."/>
            <person name="Besteiro S."/>
            <person name="Sicheritz-Ponten T."/>
            <person name="Noel C.J."/>
            <person name="Dacks J.B."/>
            <person name="Foster P.G."/>
            <person name="Simillion C."/>
            <person name="Van de Peer Y."/>
            <person name="Miranda-Saavedra D."/>
            <person name="Barton G.J."/>
            <person name="Westrop G.D."/>
            <person name="Mueller S."/>
            <person name="Dessi D."/>
            <person name="Fiori P.L."/>
            <person name="Ren Q."/>
            <person name="Paulsen I."/>
            <person name="Zhang H."/>
            <person name="Bastida-Corcuera F.D."/>
            <person name="Simoes-Barbosa A."/>
            <person name="Brown M.T."/>
            <person name="Hayes R.D."/>
            <person name="Mukherjee M."/>
            <person name="Okumura C.Y."/>
            <person name="Schneider R."/>
            <person name="Smith A.J."/>
            <person name="Vanacova S."/>
            <person name="Villalvazo M."/>
            <person name="Haas B.J."/>
            <person name="Pertea M."/>
            <person name="Feldblyum T.V."/>
            <person name="Utterback T.R."/>
            <person name="Shu C.L."/>
            <person name="Osoegawa K."/>
            <person name="de Jong P.J."/>
            <person name="Hrdy I."/>
            <person name="Horvathova L."/>
            <person name="Zubacova Z."/>
            <person name="Dolezal P."/>
            <person name="Malik S.B."/>
            <person name="Logsdon J.M. Jr."/>
            <person name="Henze K."/>
            <person name="Gupta A."/>
            <person name="Wang C.C."/>
            <person name="Dunne R.L."/>
            <person name="Upcroft J.A."/>
            <person name="Upcroft P."/>
            <person name="White O."/>
            <person name="Salzberg S.L."/>
            <person name="Tang P."/>
            <person name="Chiu C.-H."/>
            <person name="Lee Y.-S."/>
            <person name="Embley T.M."/>
            <person name="Coombs G.H."/>
            <person name="Mottram J.C."/>
            <person name="Tachezy J."/>
            <person name="Fraser-Liggett C.M."/>
            <person name="Johnson P.J."/>
        </authorList>
    </citation>
    <scope>NUCLEOTIDE SEQUENCE [LARGE SCALE GENOMIC DNA]</scope>
    <source>
        <strain evidence="1">G3</strain>
    </source>
</reference>
<evidence type="ECO:0000313" key="2">
    <source>
        <dbReference type="Proteomes" id="UP000001542"/>
    </source>
</evidence>
<dbReference type="InParanoid" id="A2EDP8"/>
<keyword evidence="2" id="KW-1185">Reference proteome</keyword>
<gene>
    <name evidence="1" type="ORF">TVAG_309020</name>
</gene>
<organism evidence="1 2">
    <name type="scientific">Trichomonas vaginalis (strain ATCC PRA-98 / G3)</name>
    <dbReference type="NCBI Taxonomy" id="412133"/>
    <lineage>
        <taxon>Eukaryota</taxon>
        <taxon>Metamonada</taxon>
        <taxon>Parabasalia</taxon>
        <taxon>Trichomonadida</taxon>
        <taxon>Trichomonadidae</taxon>
        <taxon>Trichomonas</taxon>
    </lineage>
</organism>
<dbReference type="EMBL" id="DS113362">
    <property type="protein sequence ID" value="EAY09213.1"/>
    <property type="molecule type" value="Genomic_DNA"/>
</dbReference>
<sequence length="223" mass="25642">MATPMNSNLVYRLKTQFSQLLDDVNALKNGNSEIYQRYFQNIIQAQQDKSEKLQKWHENEIEAAHRECECDKYAADCDEKEQIVEKSRRIADYIYYKADKITNEFPEAAAYFQSQGYHFDFDKVKKQKTNTSTPKVAVVESNHQLIDLADIDEDINTFTLKENEIPECFQNSEQVKIKIGNFPELTGVLSNVNDETADFTVDGKTIQLDLNAIRFGSVVCTKA</sequence>
<dbReference type="KEGG" id="tva:4767129"/>
<dbReference type="Proteomes" id="UP000001542">
    <property type="component" value="Unassembled WGS sequence"/>
</dbReference>